<reference evidence="1 2" key="1">
    <citation type="submission" date="2019-08" db="EMBL/GenBank/DDBJ databases">
        <title>Deep-cultivation of Planctomycetes and their phenomic and genomic characterization uncovers novel biology.</title>
        <authorList>
            <person name="Wiegand S."/>
            <person name="Jogler M."/>
            <person name="Boedeker C."/>
            <person name="Pinto D."/>
            <person name="Vollmers J."/>
            <person name="Rivas-Marin E."/>
            <person name="Kohn T."/>
            <person name="Peeters S.H."/>
            <person name="Heuer A."/>
            <person name="Rast P."/>
            <person name="Oberbeckmann S."/>
            <person name="Bunk B."/>
            <person name="Jeske O."/>
            <person name="Meyerdierks A."/>
            <person name="Storesund J.E."/>
            <person name="Kallscheuer N."/>
            <person name="Luecker S."/>
            <person name="Lage O.M."/>
            <person name="Pohl T."/>
            <person name="Merkel B.J."/>
            <person name="Hornburger P."/>
            <person name="Mueller R.-W."/>
            <person name="Bruemmer F."/>
            <person name="Labrenz M."/>
            <person name="Spormann A.M."/>
            <person name="Op den Camp H."/>
            <person name="Overmann J."/>
            <person name="Amann R."/>
            <person name="Jetten M.S.M."/>
            <person name="Mascher T."/>
            <person name="Medema M.H."/>
            <person name="Devos D.P."/>
            <person name="Kaster A.-K."/>
            <person name="Ovreas L."/>
            <person name="Rohde M."/>
            <person name="Galperin M.Y."/>
            <person name="Jogler C."/>
        </authorList>
    </citation>
    <scope>NUCLEOTIDE SEQUENCE [LARGE SCALE GENOMIC DNA]</scope>
    <source>
        <strain evidence="1 2">OJF2</strain>
    </source>
</reference>
<evidence type="ECO:0000313" key="2">
    <source>
        <dbReference type="Proteomes" id="UP000324233"/>
    </source>
</evidence>
<protein>
    <submittedName>
        <fullName evidence="1">Uncharacterized protein</fullName>
    </submittedName>
</protein>
<name>A0A5B9W8C1_9BACT</name>
<accession>A0A5B9W8C1</accession>
<gene>
    <name evidence="1" type="ORF">OJF2_50680</name>
</gene>
<dbReference type="EMBL" id="CP042997">
    <property type="protein sequence ID" value="QEH36484.1"/>
    <property type="molecule type" value="Genomic_DNA"/>
</dbReference>
<dbReference type="Proteomes" id="UP000324233">
    <property type="component" value="Chromosome"/>
</dbReference>
<dbReference type="AlphaFoldDB" id="A0A5B9W8C1"/>
<keyword evidence="2" id="KW-1185">Reference proteome</keyword>
<dbReference type="KEGG" id="agv:OJF2_50680"/>
<sequence>MFSRLFNWLFAMAWWFGTRDERKGRSEEE</sequence>
<organism evidence="1 2">
    <name type="scientific">Aquisphaera giovannonii</name>
    <dbReference type="NCBI Taxonomy" id="406548"/>
    <lineage>
        <taxon>Bacteria</taxon>
        <taxon>Pseudomonadati</taxon>
        <taxon>Planctomycetota</taxon>
        <taxon>Planctomycetia</taxon>
        <taxon>Isosphaerales</taxon>
        <taxon>Isosphaeraceae</taxon>
        <taxon>Aquisphaera</taxon>
    </lineage>
</organism>
<evidence type="ECO:0000313" key="1">
    <source>
        <dbReference type="EMBL" id="QEH36484.1"/>
    </source>
</evidence>
<proteinExistence type="predicted"/>